<proteinExistence type="inferred from homology"/>
<dbReference type="SUPFAM" id="SSF69593">
    <property type="entry name" value="Glycerol-3-phosphate (1)-acyltransferase"/>
    <property type="match status" value="1"/>
</dbReference>
<evidence type="ECO:0000256" key="5">
    <source>
        <dbReference type="ARBA" id="ARBA00013211"/>
    </source>
</evidence>
<evidence type="ECO:0000256" key="7">
    <source>
        <dbReference type="ARBA" id="ARBA00022679"/>
    </source>
</evidence>
<comment type="similarity">
    <text evidence="4 9">Belongs to the 1-acyl-sn-glycerol-3-phosphate acyltransferase family.</text>
</comment>
<evidence type="ECO:0000313" key="12">
    <source>
        <dbReference type="EMBL" id="QQD23076.1"/>
    </source>
</evidence>
<dbReference type="PANTHER" id="PTHR10434:SF11">
    <property type="entry name" value="1-ACYL-SN-GLYCEROL-3-PHOSPHATE ACYLTRANSFERASE"/>
    <property type="match status" value="1"/>
</dbReference>
<keyword evidence="13" id="KW-1185">Reference proteome</keyword>
<dbReference type="EMBL" id="CP046056">
    <property type="protein sequence ID" value="QQD23076.1"/>
    <property type="molecule type" value="Genomic_DNA"/>
</dbReference>
<keyword evidence="10" id="KW-0472">Membrane</keyword>
<dbReference type="Pfam" id="PF01553">
    <property type="entry name" value="Acyltransferase"/>
    <property type="match status" value="1"/>
</dbReference>
<comment type="domain">
    <text evidence="9">The HXXXXD motif is essential for acyltransferase activity and may constitute the binding site for the phosphate moiety of the glycerol-3-phosphate.</text>
</comment>
<comment type="pathway">
    <text evidence="3">Lipid metabolism.</text>
</comment>
<feature type="domain" description="Phospholipid/glycerol acyltransferase" evidence="11">
    <location>
        <begin position="67"/>
        <end position="182"/>
    </location>
</feature>
<evidence type="ECO:0000256" key="1">
    <source>
        <dbReference type="ARBA" id="ARBA00001141"/>
    </source>
</evidence>
<dbReference type="RefSeq" id="WP_228345590.1">
    <property type="nucleotide sequence ID" value="NZ_CP046056.1"/>
</dbReference>
<feature type="transmembrane region" description="Helical" evidence="10">
    <location>
        <begin position="97"/>
        <end position="116"/>
    </location>
</feature>
<evidence type="ECO:0000256" key="9">
    <source>
        <dbReference type="RuleBase" id="RU361267"/>
    </source>
</evidence>
<dbReference type="KEGG" id="vcw:GJQ55_00680"/>
<accession>A0A9X7UW04</accession>
<dbReference type="SMART" id="SM00563">
    <property type="entry name" value="PlsC"/>
    <property type="match status" value="1"/>
</dbReference>
<dbReference type="EC" id="2.3.1.51" evidence="5 9"/>
<evidence type="ECO:0000256" key="6">
    <source>
        <dbReference type="ARBA" id="ARBA00016139"/>
    </source>
</evidence>
<keyword evidence="8 9" id="KW-0012">Acyltransferase</keyword>
<evidence type="ECO:0000256" key="3">
    <source>
        <dbReference type="ARBA" id="ARBA00005189"/>
    </source>
</evidence>
<dbReference type="PANTHER" id="PTHR10434">
    <property type="entry name" value="1-ACYL-SN-GLYCEROL-3-PHOSPHATE ACYLTRANSFERASE"/>
    <property type="match status" value="1"/>
</dbReference>
<organism evidence="12 13">
    <name type="scientific">Venatoribacter cucullus</name>
    <dbReference type="NCBI Taxonomy" id="2661630"/>
    <lineage>
        <taxon>Bacteria</taxon>
        <taxon>Pseudomonadati</taxon>
        <taxon>Pseudomonadota</taxon>
        <taxon>Gammaproteobacteria</taxon>
        <taxon>Oceanospirillales</taxon>
        <taxon>Oceanospirillaceae</taxon>
        <taxon>Venatoribacter</taxon>
    </lineage>
</organism>
<reference evidence="12 13" key="1">
    <citation type="submission" date="2019-11" db="EMBL/GenBank/DDBJ databases">
        <title>Venatorbacter sp. nov. a predator of Campylobacter and other Gram-negative bacteria.</title>
        <authorList>
            <person name="Saeedi A."/>
            <person name="Cummings N.J."/>
            <person name="Connerton I.F."/>
            <person name="Connerton P.L."/>
        </authorList>
    </citation>
    <scope>NUCLEOTIDE SEQUENCE [LARGE SCALE GENOMIC DNA]</scope>
    <source>
        <strain evidence="12">XL5</strain>
    </source>
</reference>
<dbReference type="GO" id="GO:0003841">
    <property type="term" value="F:1-acylglycerol-3-phosphate O-acyltransferase activity"/>
    <property type="evidence" value="ECO:0007669"/>
    <property type="project" value="UniProtKB-UniRule"/>
</dbReference>
<comment type="pathway">
    <text evidence="2">Phospholipid metabolism; CDP-diacylglycerol biosynthesis; CDP-diacylglycerol from sn-glycerol 3-phosphate: step 2/3.</text>
</comment>
<evidence type="ECO:0000313" key="13">
    <source>
        <dbReference type="Proteomes" id="UP000596074"/>
    </source>
</evidence>
<dbReference type="GO" id="GO:0006654">
    <property type="term" value="P:phosphatidic acid biosynthetic process"/>
    <property type="evidence" value="ECO:0007669"/>
    <property type="project" value="TreeGrafter"/>
</dbReference>
<evidence type="ECO:0000256" key="10">
    <source>
        <dbReference type="SAM" id="Phobius"/>
    </source>
</evidence>
<keyword evidence="9" id="KW-0443">Lipid metabolism</keyword>
<keyword evidence="9" id="KW-0444">Lipid biosynthesis</keyword>
<gene>
    <name evidence="12" type="ORF">GJQ55_00680</name>
</gene>
<sequence>MLYMLRAAYLTLHFLVVCFITMLVSVLRPRHLNNTTQCARLMCWALPVLRVRAIRNNDCPIKGQEQAIYVVNHQYTMDVFTCATMLPDHIAILGKSSLRYVPVFGLAFWLAGNIFINRRNKAKAWDTMAEVARIVKRRGCSVYIFPEGTRSRGQGLQPFKSGAFALAIESGLPIVPIVFSSTHKHIDLGRWNTGVVMGEYLEPIPTAGLTEADVKPLAELTHQKMLAALQRLDTTLEQQRAAG</sequence>
<name>A0A9X7UW04_9GAMM</name>
<dbReference type="CDD" id="cd07989">
    <property type="entry name" value="LPLAT_AGPAT-like"/>
    <property type="match status" value="1"/>
</dbReference>
<dbReference type="GO" id="GO:0005886">
    <property type="term" value="C:plasma membrane"/>
    <property type="evidence" value="ECO:0007669"/>
    <property type="project" value="TreeGrafter"/>
</dbReference>
<protein>
    <recommendedName>
        <fullName evidence="6 9">1-acyl-sn-glycerol-3-phosphate acyltransferase</fullName>
        <ecNumber evidence="5 9">2.3.1.51</ecNumber>
    </recommendedName>
</protein>
<keyword evidence="9" id="KW-1208">Phospholipid metabolism</keyword>
<evidence type="ECO:0000259" key="11">
    <source>
        <dbReference type="SMART" id="SM00563"/>
    </source>
</evidence>
<keyword evidence="7 9" id="KW-0808">Transferase</keyword>
<evidence type="ECO:0000256" key="2">
    <source>
        <dbReference type="ARBA" id="ARBA00004728"/>
    </source>
</evidence>
<dbReference type="Proteomes" id="UP000596074">
    <property type="component" value="Chromosome"/>
</dbReference>
<dbReference type="AlphaFoldDB" id="A0A9X7UW04"/>
<evidence type="ECO:0000256" key="4">
    <source>
        <dbReference type="ARBA" id="ARBA00008655"/>
    </source>
</evidence>
<dbReference type="NCBIfam" id="TIGR00530">
    <property type="entry name" value="AGP_acyltrn"/>
    <property type="match status" value="1"/>
</dbReference>
<keyword evidence="10" id="KW-0812">Transmembrane</keyword>
<dbReference type="InterPro" id="IPR004552">
    <property type="entry name" value="AGP_acyltrans"/>
</dbReference>
<dbReference type="InterPro" id="IPR002123">
    <property type="entry name" value="Plipid/glycerol_acylTrfase"/>
</dbReference>
<comment type="catalytic activity">
    <reaction evidence="1 9">
        <text>a 1-acyl-sn-glycero-3-phosphate + an acyl-CoA = a 1,2-diacyl-sn-glycero-3-phosphate + CoA</text>
        <dbReference type="Rhea" id="RHEA:19709"/>
        <dbReference type="ChEBI" id="CHEBI:57287"/>
        <dbReference type="ChEBI" id="CHEBI:57970"/>
        <dbReference type="ChEBI" id="CHEBI:58342"/>
        <dbReference type="ChEBI" id="CHEBI:58608"/>
        <dbReference type="EC" id="2.3.1.51"/>
    </reaction>
</comment>
<keyword evidence="9" id="KW-0594">Phospholipid biosynthesis</keyword>
<evidence type="ECO:0000256" key="8">
    <source>
        <dbReference type="ARBA" id="ARBA00023315"/>
    </source>
</evidence>
<feature type="transmembrane region" description="Helical" evidence="10">
    <location>
        <begin position="7"/>
        <end position="27"/>
    </location>
</feature>
<keyword evidence="10" id="KW-1133">Transmembrane helix</keyword>